<dbReference type="Proteomes" id="UP000501240">
    <property type="component" value="Chromosome"/>
</dbReference>
<dbReference type="Gene3D" id="3.20.20.60">
    <property type="entry name" value="Phosphoenolpyruvate-binding domains"/>
    <property type="match status" value="1"/>
</dbReference>
<dbReference type="AlphaFoldDB" id="A0A7D3ZTN2"/>
<dbReference type="InterPro" id="IPR015813">
    <property type="entry name" value="Pyrv/PenolPyrv_kinase-like_dom"/>
</dbReference>
<name>A0A7D3ZTN2_ACTVE</name>
<evidence type="ECO:0000313" key="2">
    <source>
        <dbReference type="Proteomes" id="UP000501240"/>
    </source>
</evidence>
<dbReference type="Pfam" id="PF13714">
    <property type="entry name" value="PEP_mutase"/>
    <property type="match status" value="1"/>
</dbReference>
<dbReference type="PANTHER" id="PTHR42905:SF16">
    <property type="entry name" value="CARBOXYPHOSPHONOENOLPYRUVATE PHOSPHONOMUTASE-LIKE PROTEIN (AFU_ORTHOLOGUE AFUA_5G07230)"/>
    <property type="match status" value="1"/>
</dbReference>
<evidence type="ECO:0000313" key="1">
    <source>
        <dbReference type="EMBL" id="QKG26302.1"/>
    </source>
</evidence>
<dbReference type="EMBL" id="CP053892">
    <property type="protein sequence ID" value="QKG26302.1"/>
    <property type="molecule type" value="Genomic_DNA"/>
</dbReference>
<sequence length="284" mass="28476">MTATRDTNVNAKARLLRSYHEGLLVLPNAWDACSAAMIERAGASAIGTSSAAVSWALGRPDGEHLGRDAMAAAVGRIAHAVDVPVTADVEGGYGPAPRDVAATVEAVVAAGAAGINLEDSPGPAGSPLHSPGAQAERIAAARAAAARAGAPDLVVNARTDVFFHQVGDPAGRLDEVVARASRYSEAGADCLFVPGLLDLDLLRTLTAAVPIPVNAGSFFAGGPTVAMLAEAGVRRVSVGTALAGAAYTAALRATEAFLKNGDLDATAGSVSPLELDGAMRRPAG</sequence>
<keyword evidence="2" id="KW-1185">Reference proteome</keyword>
<dbReference type="InterPro" id="IPR039556">
    <property type="entry name" value="ICL/PEPM"/>
</dbReference>
<protein>
    <submittedName>
        <fullName evidence="1">PEP phosphonomutase</fullName>
    </submittedName>
</protein>
<dbReference type="PANTHER" id="PTHR42905">
    <property type="entry name" value="PHOSPHOENOLPYRUVATE CARBOXYLASE"/>
    <property type="match status" value="1"/>
</dbReference>
<accession>A0A7D3ZTN2</accession>
<dbReference type="CDD" id="cd00377">
    <property type="entry name" value="ICL_PEPM"/>
    <property type="match status" value="1"/>
</dbReference>
<dbReference type="RefSeq" id="WP_173099765.1">
    <property type="nucleotide sequence ID" value="NZ_CP053892.1"/>
</dbReference>
<proteinExistence type="predicted"/>
<gene>
    <name evidence="1" type="ORF">ACTIVE_7955</name>
</gene>
<dbReference type="GO" id="GO:0003824">
    <property type="term" value="F:catalytic activity"/>
    <property type="evidence" value="ECO:0007669"/>
    <property type="project" value="InterPro"/>
</dbReference>
<organism evidence="1 2">
    <name type="scientific">Actinomadura verrucosospora</name>
    <dbReference type="NCBI Taxonomy" id="46165"/>
    <lineage>
        <taxon>Bacteria</taxon>
        <taxon>Bacillati</taxon>
        <taxon>Actinomycetota</taxon>
        <taxon>Actinomycetes</taxon>
        <taxon>Streptosporangiales</taxon>
        <taxon>Thermomonosporaceae</taxon>
        <taxon>Actinomadura</taxon>
    </lineage>
</organism>
<dbReference type="InterPro" id="IPR040442">
    <property type="entry name" value="Pyrv_kinase-like_dom_sf"/>
</dbReference>
<reference evidence="1 2" key="1">
    <citation type="submission" date="2020-05" db="EMBL/GenBank/DDBJ databases">
        <title>Actinomadura verrucosospora NRRL-B18236 (PFL_A860) Genome sequencing and assembly.</title>
        <authorList>
            <person name="Samborskyy M."/>
        </authorList>
    </citation>
    <scope>NUCLEOTIDE SEQUENCE [LARGE SCALE GENOMIC DNA]</scope>
    <source>
        <strain evidence="1 2">NRRL:B18236</strain>
    </source>
</reference>
<dbReference type="SUPFAM" id="SSF51621">
    <property type="entry name" value="Phosphoenolpyruvate/pyruvate domain"/>
    <property type="match status" value="1"/>
</dbReference>